<keyword evidence="2" id="KW-1185">Reference proteome</keyword>
<reference evidence="1 2" key="1">
    <citation type="journal article" date="2015" name="Environ. Microbiol.">
        <title>Genome analyses suggest the presence of polyploidy and recent human-driven expansions in eight global populations of the honeybee pathogen Nosema ceranae.</title>
        <authorList>
            <person name="Pelin A."/>
            <person name="Selman M."/>
            <person name="Aris-Brosou S."/>
            <person name="Farinelli L."/>
            <person name="Corradi N."/>
        </authorList>
    </citation>
    <scope>NUCLEOTIDE SEQUENCE [LARGE SCALE GENOMIC DNA]</scope>
    <source>
        <strain evidence="1 2">PA08 1199</strain>
    </source>
</reference>
<organism evidence="1 2">
    <name type="scientific">Vairimorpha ceranae</name>
    <dbReference type="NCBI Taxonomy" id="40302"/>
    <lineage>
        <taxon>Eukaryota</taxon>
        <taxon>Fungi</taxon>
        <taxon>Fungi incertae sedis</taxon>
        <taxon>Microsporidia</taxon>
        <taxon>Nosematidae</taxon>
        <taxon>Vairimorpha</taxon>
    </lineage>
</organism>
<proteinExistence type="predicted"/>
<dbReference type="Proteomes" id="UP000034350">
    <property type="component" value="Unassembled WGS sequence"/>
</dbReference>
<evidence type="ECO:0000313" key="2">
    <source>
        <dbReference type="Proteomes" id="UP000034350"/>
    </source>
</evidence>
<dbReference type="VEuPathDB" id="MicrosporidiaDB:AAJ76_2800017568"/>
<dbReference type="OrthoDB" id="2194053at2759"/>
<accession>A0A0F9WQJ3</accession>
<gene>
    <name evidence="1" type="ORF">AAJ76_2800017568</name>
</gene>
<evidence type="ECO:0000313" key="1">
    <source>
        <dbReference type="EMBL" id="KKO75203.1"/>
    </source>
</evidence>
<dbReference type="AlphaFoldDB" id="A0A0F9WQJ3"/>
<name>A0A0F9WQJ3_9MICR</name>
<dbReference type="EMBL" id="JPQZ01000028">
    <property type="protein sequence ID" value="KKO75203.1"/>
    <property type="molecule type" value="Genomic_DNA"/>
</dbReference>
<dbReference type="RefSeq" id="XP_024330945.1">
    <property type="nucleotide sequence ID" value="XM_024474922.1"/>
</dbReference>
<sequence>MFQNYFIRNSLENVGSSFVFSTLTKLTYKVFQEYPDLYTLNECVLNGIDMSKYTLIHCINSYLLDLVGMRGYLLRMCSVFISGFCVGMRNGTQFAVNNGMMGLFFSVVKDFIKPF</sequence>
<dbReference type="GeneID" id="36319851"/>
<dbReference type="VEuPathDB" id="MicrosporidiaDB:G9O61_00g016690"/>
<comment type="caution">
    <text evidence="1">The sequence shown here is derived from an EMBL/GenBank/DDBJ whole genome shotgun (WGS) entry which is preliminary data.</text>
</comment>
<protein>
    <submittedName>
        <fullName evidence="1">Uncharacterized protein</fullName>
    </submittedName>
</protein>
<dbReference type="VEuPathDB" id="MicrosporidiaDB:NCER_100205"/>
<dbReference type="VEuPathDB" id="MicrosporidiaDB:G9O61_00g007400"/>